<dbReference type="GO" id="GO:0005829">
    <property type="term" value="C:cytosol"/>
    <property type="evidence" value="ECO:0007669"/>
    <property type="project" value="TreeGrafter"/>
</dbReference>
<dbReference type="InterPro" id="IPR007694">
    <property type="entry name" value="DNA_helicase_DnaB-like_C"/>
</dbReference>
<sequence>MQNDTSFQQMMKQMEHQMRQDQDAFVYDNENDKRIHISDPHKALGETFNTHAERMLHRIGRVDNYTWNRDENGGIDTGFTDFNESVDGGLQPGLILFGAAPNVGKSAFMLQMMKQISRLNENVYCEYHSRDDSIYELMPRYIACDQHITISQAKNPKKYADDEEIMRLRNEGLKNLYRYSDRFVMMDAEESPQTIEALEDHIKDLRMNLPEGTRIVLGIDSFYDLQTDKKFGGNQQEEIKYIAKTLKQYAQTYDLVVMCTAHLRKTGNKRPINDDLKENNVIEYEANLLCLMYNEVGIKEEGADIHWISEDSEKKMPVVEVRFSKNKMDSYKGTRFFEFIPEQSLFIQSSEEASKRYSSLIYQ</sequence>
<dbReference type="GO" id="GO:0005524">
    <property type="term" value="F:ATP binding"/>
    <property type="evidence" value="ECO:0007669"/>
    <property type="project" value="InterPro"/>
</dbReference>
<accession>A0A417YGT8</accession>
<protein>
    <recommendedName>
        <fullName evidence="1">SF4 helicase domain-containing protein</fullName>
    </recommendedName>
</protein>
<keyword evidence="3" id="KW-1185">Reference proteome</keyword>
<proteinExistence type="predicted"/>
<dbReference type="PANTHER" id="PTHR30153:SF2">
    <property type="entry name" value="REPLICATIVE DNA HELICASE"/>
    <property type="match status" value="1"/>
</dbReference>
<dbReference type="PANTHER" id="PTHR30153">
    <property type="entry name" value="REPLICATIVE DNA HELICASE DNAB"/>
    <property type="match status" value="1"/>
</dbReference>
<evidence type="ECO:0000313" key="2">
    <source>
        <dbReference type="EMBL" id="RHW32027.1"/>
    </source>
</evidence>
<feature type="domain" description="SF4 helicase" evidence="1">
    <location>
        <begin position="68"/>
        <end position="353"/>
    </location>
</feature>
<dbReference type="OrthoDB" id="9775547at2"/>
<dbReference type="InterPro" id="IPR027417">
    <property type="entry name" value="P-loop_NTPase"/>
</dbReference>
<dbReference type="RefSeq" id="WP_118889585.1">
    <property type="nucleotide sequence ID" value="NZ_PHUT01000007.1"/>
</dbReference>
<dbReference type="AlphaFoldDB" id="A0A417YGT8"/>
<gene>
    <name evidence="2" type="ORF">D1B32_12390</name>
</gene>
<reference evidence="2 3" key="1">
    <citation type="journal article" date="2007" name="Int. J. Syst. Evol. Microbiol.">
        <title>Oceanobacillus profundus sp. nov., isolated from a deep-sea sediment core.</title>
        <authorList>
            <person name="Kim Y.G."/>
            <person name="Choi D.H."/>
            <person name="Hyun S."/>
            <person name="Cho B.C."/>
        </authorList>
    </citation>
    <scope>NUCLEOTIDE SEQUENCE [LARGE SCALE GENOMIC DNA]</scope>
    <source>
        <strain evidence="2 3">DSM 18246</strain>
    </source>
</reference>
<dbReference type="Gene3D" id="3.40.50.300">
    <property type="entry name" value="P-loop containing nucleotide triphosphate hydrolases"/>
    <property type="match status" value="1"/>
</dbReference>
<dbReference type="SUPFAM" id="SSF52540">
    <property type="entry name" value="P-loop containing nucleoside triphosphate hydrolases"/>
    <property type="match status" value="1"/>
</dbReference>
<evidence type="ECO:0000259" key="1">
    <source>
        <dbReference type="PROSITE" id="PS51199"/>
    </source>
</evidence>
<dbReference type="PROSITE" id="PS51199">
    <property type="entry name" value="SF4_HELICASE"/>
    <property type="match status" value="1"/>
</dbReference>
<dbReference type="GO" id="GO:0006260">
    <property type="term" value="P:DNA replication"/>
    <property type="evidence" value="ECO:0007669"/>
    <property type="project" value="InterPro"/>
</dbReference>
<dbReference type="Pfam" id="PF03796">
    <property type="entry name" value="DnaB_C"/>
    <property type="match status" value="1"/>
</dbReference>
<organism evidence="2 3">
    <name type="scientific">Oceanobacillus profundus</name>
    <dbReference type="NCBI Taxonomy" id="372463"/>
    <lineage>
        <taxon>Bacteria</taxon>
        <taxon>Bacillati</taxon>
        <taxon>Bacillota</taxon>
        <taxon>Bacilli</taxon>
        <taxon>Bacillales</taxon>
        <taxon>Bacillaceae</taxon>
        <taxon>Oceanobacillus</taxon>
    </lineage>
</organism>
<dbReference type="Proteomes" id="UP000285456">
    <property type="component" value="Unassembled WGS sequence"/>
</dbReference>
<evidence type="ECO:0000313" key="3">
    <source>
        <dbReference type="Proteomes" id="UP000285456"/>
    </source>
</evidence>
<comment type="caution">
    <text evidence="2">The sequence shown here is derived from an EMBL/GenBank/DDBJ whole genome shotgun (WGS) entry which is preliminary data.</text>
</comment>
<name>A0A417YGT8_9BACI</name>
<dbReference type="EMBL" id="QWEH01000007">
    <property type="protein sequence ID" value="RHW32027.1"/>
    <property type="molecule type" value="Genomic_DNA"/>
</dbReference>
<dbReference type="GO" id="GO:0003678">
    <property type="term" value="F:DNA helicase activity"/>
    <property type="evidence" value="ECO:0007669"/>
    <property type="project" value="InterPro"/>
</dbReference>